<gene>
    <name evidence="5" type="ORF">SPBR_02592</name>
</gene>
<dbReference type="SUPFAM" id="SSF75304">
    <property type="entry name" value="Amidase signature (AS) enzymes"/>
    <property type="match status" value="1"/>
</dbReference>
<protein>
    <recommendedName>
        <fullName evidence="4">Amidase domain-containing protein</fullName>
    </recommendedName>
</protein>
<comment type="caution">
    <text evidence="5">The sequence shown here is derived from an EMBL/GenBank/DDBJ whole genome shotgun (WGS) entry which is preliminary data.</text>
</comment>
<evidence type="ECO:0000259" key="4">
    <source>
        <dbReference type="Pfam" id="PF01425"/>
    </source>
</evidence>
<dbReference type="Pfam" id="PF01425">
    <property type="entry name" value="Amidase"/>
    <property type="match status" value="1"/>
</dbReference>
<evidence type="ECO:0000256" key="1">
    <source>
        <dbReference type="ARBA" id="ARBA00009199"/>
    </source>
</evidence>
<dbReference type="GO" id="GO:0016787">
    <property type="term" value="F:hydrolase activity"/>
    <property type="evidence" value="ECO:0007669"/>
    <property type="project" value="UniProtKB-KW"/>
</dbReference>
<feature type="active site" description="Charge relay system" evidence="3">
    <location>
        <position position="129"/>
    </location>
</feature>
<dbReference type="Proteomes" id="UP000031575">
    <property type="component" value="Unassembled WGS sequence"/>
</dbReference>
<dbReference type="OrthoDB" id="6428749at2759"/>
<dbReference type="InterPro" id="IPR036928">
    <property type="entry name" value="AS_sf"/>
</dbReference>
<feature type="domain" description="Amidase" evidence="4">
    <location>
        <begin position="73"/>
        <end position="534"/>
    </location>
</feature>
<feature type="active site" description="Charge relay system" evidence="3">
    <location>
        <position position="204"/>
    </location>
</feature>
<dbReference type="Gene3D" id="3.90.1300.10">
    <property type="entry name" value="Amidase signature (AS) domain"/>
    <property type="match status" value="1"/>
</dbReference>
<organism evidence="5 6">
    <name type="scientific">Sporothrix brasiliensis 5110</name>
    <dbReference type="NCBI Taxonomy" id="1398154"/>
    <lineage>
        <taxon>Eukaryota</taxon>
        <taxon>Fungi</taxon>
        <taxon>Dikarya</taxon>
        <taxon>Ascomycota</taxon>
        <taxon>Pezizomycotina</taxon>
        <taxon>Sordariomycetes</taxon>
        <taxon>Sordariomycetidae</taxon>
        <taxon>Ophiostomatales</taxon>
        <taxon>Ophiostomataceae</taxon>
        <taxon>Sporothrix</taxon>
    </lineage>
</organism>
<dbReference type="InterPro" id="IPR023631">
    <property type="entry name" value="Amidase_dom"/>
</dbReference>
<evidence type="ECO:0000256" key="3">
    <source>
        <dbReference type="PIRSR" id="PIRSR001221-1"/>
    </source>
</evidence>
<evidence type="ECO:0000256" key="2">
    <source>
        <dbReference type="ARBA" id="ARBA00022801"/>
    </source>
</evidence>
<dbReference type="HOGENOM" id="CLU_009600_9_2_1"/>
<dbReference type="PIRSF" id="PIRSF001221">
    <property type="entry name" value="Amidase_fungi"/>
    <property type="match status" value="1"/>
</dbReference>
<sequence length="549" mass="60064">MDWESIAATCQANVLKAIPQKWHLPSPPDASVTDVTGVPRSCGLLTDRQLALTEQTADALVKQLQSGELTSVELTEAFCARAAIAHQCVNCLTDYFAEEAMQRAAELDAILKTTGKPVGPLHGLPIAIKEQLMMKGKAATFAAVAWHDNIVDIDASLVTVLQTAGAVPFARTTMPQTGMMLQTVSNLWGRTLNPFHRGFSAGGSSGGDGALVGMHGSPFCPSTDIGGSIRAPATCNGLYAIRPSSERIPKGGLTTSAPGQISIKVACGPTCHSTADLRLVTKILLEHYKYIGYDPTCVPFPWKEAVFLPPKLCFGVLRDDGVVRPQPPIRRSLDETVQALTAAGHDVIEFEPPMDLWEVARTTWKLYFQTGAKESQALVAAGNEPLTENFSWYLALYEIKELTTAEVYELNTQQGVIRKQFNQAWLATKDKTGTGRPMDALVSPCMPSAGFPHEFPVWWGYFSLWNILDYPSTIVPLRAFKVDAAKDPRDADYTPRTNAPFDKMSHEIYDPELWKNQPVCVQIVKQPYQDEDLLSVTEVVDDVVNGRKA</sequence>
<reference evidence="5 6" key="1">
    <citation type="journal article" date="2014" name="BMC Genomics">
        <title>Comparative genomics of the major fungal agents of human and animal Sporotrichosis: Sporothrix schenckii and Sporothrix brasiliensis.</title>
        <authorList>
            <person name="Teixeira M.M."/>
            <person name="de Almeida L.G."/>
            <person name="Kubitschek-Barreira P."/>
            <person name="Alves F.L."/>
            <person name="Kioshima E.S."/>
            <person name="Abadio A.K."/>
            <person name="Fernandes L."/>
            <person name="Derengowski L.S."/>
            <person name="Ferreira K.S."/>
            <person name="Souza R.C."/>
            <person name="Ruiz J.C."/>
            <person name="de Andrade N.C."/>
            <person name="Paes H.C."/>
            <person name="Nicola A.M."/>
            <person name="Albuquerque P."/>
            <person name="Gerber A.L."/>
            <person name="Martins V.P."/>
            <person name="Peconick L.D."/>
            <person name="Neto A.V."/>
            <person name="Chaucanez C.B."/>
            <person name="Silva P.A."/>
            <person name="Cunha O.L."/>
            <person name="de Oliveira F.F."/>
            <person name="dos Santos T.C."/>
            <person name="Barros A.L."/>
            <person name="Soares M.A."/>
            <person name="de Oliveira L.M."/>
            <person name="Marini M.M."/>
            <person name="Villalobos-Duno H."/>
            <person name="Cunha M.M."/>
            <person name="de Hoog S."/>
            <person name="da Silveira J.F."/>
            <person name="Henrissat B."/>
            <person name="Nino-Vega G.A."/>
            <person name="Cisalpino P.S."/>
            <person name="Mora-Montes H.M."/>
            <person name="Almeida S.R."/>
            <person name="Stajich J.E."/>
            <person name="Lopes-Bezerra L.M."/>
            <person name="Vasconcelos A.T."/>
            <person name="Felipe M.S."/>
        </authorList>
    </citation>
    <scope>NUCLEOTIDE SEQUENCE [LARGE SCALE GENOMIC DNA]</scope>
    <source>
        <strain evidence="5 6">5110</strain>
    </source>
</reference>
<keyword evidence="6" id="KW-1185">Reference proteome</keyword>
<dbReference type="VEuPathDB" id="FungiDB:SPBR_02592"/>
<dbReference type="AlphaFoldDB" id="A0A0C2F2Z2"/>
<dbReference type="GeneID" id="63675816"/>
<keyword evidence="2" id="KW-0378">Hydrolase</keyword>
<dbReference type="PANTHER" id="PTHR46072">
    <property type="entry name" value="AMIDASE-RELATED-RELATED"/>
    <property type="match status" value="1"/>
</dbReference>
<evidence type="ECO:0000313" key="6">
    <source>
        <dbReference type="Proteomes" id="UP000031575"/>
    </source>
</evidence>
<comment type="similarity">
    <text evidence="1">Belongs to the amidase family.</text>
</comment>
<dbReference type="RefSeq" id="XP_040621259.1">
    <property type="nucleotide sequence ID" value="XM_040760895.1"/>
</dbReference>
<name>A0A0C2F2Z2_9PEZI</name>
<proteinExistence type="inferred from homology"/>
<feature type="active site" description="Acyl-ester intermediate" evidence="3">
    <location>
        <position position="228"/>
    </location>
</feature>
<dbReference type="EMBL" id="AWTV01000006">
    <property type="protein sequence ID" value="KIH93249.1"/>
    <property type="molecule type" value="Genomic_DNA"/>
</dbReference>
<accession>A0A0C2F2Z2</accession>
<evidence type="ECO:0000313" key="5">
    <source>
        <dbReference type="EMBL" id="KIH93249.1"/>
    </source>
</evidence>